<dbReference type="AlphaFoldDB" id="A9DVL1"/>
<dbReference type="STRING" id="391587.KAOT1_03462"/>
<gene>
    <name evidence="3" type="ORF">KAOT1_03462</name>
</gene>
<evidence type="ECO:0000313" key="3">
    <source>
        <dbReference type="EMBL" id="EDP96435.1"/>
    </source>
</evidence>
<reference evidence="3 4" key="1">
    <citation type="journal article" date="2011" name="J. Bacteriol.">
        <title>Genome sequence of the algicidal bacterium Kordia algicida OT-1.</title>
        <authorList>
            <person name="Lee H.S."/>
            <person name="Kang S.G."/>
            <person name="Kwon K.K."/>
            <person name="Lee J.H."/>
            <person name="Kim S.J."/>
        </authorList>
    </citation>
    <scope>NUCLEOTIDE SEQUENCE [LARGE SCALE GENOMIC DNA]</scope>
    <source>
        <strain evidence="3 4">OT-1</strain>
    </source>
</reference>
<dbReference type="RefSeq" id="WP_007093265.1">
    <property type="nucleotide sequence ID" value="NZ_CP142125.1"/>
</dbReference>
<dbReference type="HOGENOM" id="CLU_2046557_0_0_10"/>
<dbReference type="Pfam" id="PF03992">
    <property type="entry name" value="ABM"/>
    <property type="match status" value="1"/>
</dbReference>
<comment type="caution">
    <text evidence="3">The sequence shown here is derived from an EMBL/GenBank/DDBJ whole genome shotgun (WGS) entry which is preliminary data.</text>
</comment>
<dbReference type="InterPro" id="IPR011008">
    <property type="entry name" value="Dimeric_a/b-barrel"/>
</dbReference>
<keyword evidence="4" id="KW-1185">Reference proteome</keyword>
<evidence type="ECO:0000259" key="2">
    <source>
        <dbReference type="Pfam" id="PF03992"/>
    </source>
</evidence>
<evidence type="ECO:0000313" key="4">
    <source>
        <dbReference type="Proteomes" id="UP000002945"/>
    </source>
</evidence>
<evidence type="ECO:0000256" key="1">
    <source>
        <dbReference type="SAM" id="Coils"/>
    </source>
</evidence>
<sequence>MKDRITIIATSKLLDDKLSELQEVVQKLQAHCSETEKGMLQYDWYISETDNTVKVLETYTDSEAVLFHFDNYKSFSSRLNEVRSFVSLEIYGNASDALKKRVQKINAQHFTAISHLNTLK</sequence>
<dbReference type="Proteomes" id="UP000002945">
    <property type="component" value="Unassembled WGS sequence"/>
</dbReference>
<dbReference type="InterPro" id="IPR007138">
    <property type="entry name" value="ABM_dom"/>
</dbReference>
<proteinExistence type="predicted"/>
<protein>
    <recommendedName>
        <fullName evidence="2">ABM domain-containing protein</fullName>
    </recommendedName>
</protein>
<dbReference type="eggNOG" id="ENOG5033DM1">
    <property type="taxonomic scope" value="Bacteria"/>
</dbReference>
<dbReference type="OrthoDB" id="1447238at2"/>
<dbReference type="Gene3D" id="3.30.70.100">
    <property type="match status" value="1"/>
</dbReference>
<dbReference type="SUPFAM" id="SSF54909">
    <property type="entry name" value="Dimeric alpha+beta barrel"/>
    <property type="match status" value="1"/>
</dbReference>
<organism evidence="3 4">
    <name type="scientific">Kordia algicida OT-1</name>
    <dbReference type="NCBI Taxonomy" id="391587"/>
    <lineage>
        <taxon>Bacteria</taxon>
        <taxon>Pseudomonadati</taxon>
        <taxon>Bacteroidota</taxon>
        <taxon>Flavobacteriia</taxon>
        <taxon>Flavobacteriales</taxon>
        <taxon>Flavobacteriaceae</taxon>
        <taxon>Kordia</taxon>
    </lineage>
</organism>
<accession>A9DVL1</accession>
<feature type="coiled-coil region" evidence="1">
    <location>
        <begin position="11"/>
        <end position="38"/>
    </location>
</feature>
<name>A9DVL1_9FLAO</name>
<dbReference type="EMBL" id="ABIB01000004">
    <property type="protein sequence ID" value="EDP96435.1"/>
    <property type="molecule type" value="Genomic_DNA"/>
</dbReference>
<keyword evidence="1" id="KW-0175">Coiled coil</keyword>
<feature type="domain" description="ABM" evidence="2">
    <location>
        <begin position="5"/>
        <end position="70"/>
    </location>
</feature>